<reference evidence="2" key="2">
    <citation type="journal article" date="2020" name="Environ. Microbiol.">
        <title>The novel and transferable erm(51) gene confers Macrolides, Lincosamides, and Streptogramins B (MLSB) resistance to clonal Rhodococcus equi in the environment.</title>
        <authorList>
            <person name="Huber L."/>
            <person name="Giguere S."/>
            <person name="Slovis N.M."/>
            <person name="Alvarez-Narvaez S."/>
            <person name="Hart K.A."/>
            <person name="Greiter M."/>
            <person name="Morris E.R.A."/>
            <person name="Cohen N.D."/>
        </authorList>
    </citation>
    <scope>NUCLEOTIDE SEQUENCE</scope>
    <source>
        <strain evidence="2">Lh_141_1</strain>
    </source>
</reference>
<dbReference type="Proteomes" id="UP000605618">
    <property type="component" value="Unassembled WGS sequence"/>
</dbReference>
<evidence type="ECO:0000313" key="1">
    <source>
        <dbReference type="EMBL" id="MBM4713143.1"/>
    </source>
</evidence>
<dbReference type="RefSeq" id="WP_139809525.1">
    <property type="nucleotide sequence ID" value="NZ_AP024187.1"/>
</dbReference>
<organism evidence="1 3">
    <name type="scientific">Rhodococcus hoagii</name>
    <name type="common">Corynebacterium equii</name>
    <dbReference type="NCBI Taxonomy" id="43767"/>
    <lineage>
        <taxon>Bacteria</taxon>
        <taxon>Bacillati</taxon>
        <taxon>Actinomycetota</taxon>
        <taxon>Actinomycetes</taxon>
        <taxon>Mycobacteriales</taxon>
        <taxon>Nocardiaceae</taxon>
        <taxon>Prescottella</taxon>
    </lineage>
</organism>
<evidence type="ECO:0000313" key="3">
    <source>
        <dbReference type="Proteomes" id="UP000706122"/>
    </source>
</evidence>
<dbReference type="Proteomes" id="UP000706122">
    <property type="component" value="Unassembled WGS sequence"/>
</dbReference>
<dbReference type="AlphaFoldDB" id="A0AAE3B9A4"/>
<protein>
    <submittedName>
        <fullName evidence="1">Uncharacterized protein</fullName>
    </submittedName>
</protein>
<name>A0AAE3B9A4_RHOHA</name>
<proteinExistence type="predicted"/>
<dbReference type="PROSITE" id="PS51257">
    <property type="entry name" value="PROKAR_LIPOPROTEIN"/>
    <property type="match status" value="1"/>
</dbReference>
<comment type="caution">
    <text evidence="1">The sequence shown here is derived from an EMBL/GenBank/DDBJ whole genome shotgun (WGS) entry which is preliminary data.</text>
</comment>
<gene>
    <name evidence="2" type="ORF">GS505_00275</name>
    <name evidence="1" type="ORF">GS551_02835</name>
</gene>
<dbReference type="EMBL" id="WUYZ01000001">
    <property type="protein sequence ID" value="NKS24315.1"/>
    <property type="molecule type" value="Genomic_DNA"/>
</dbReference>
<dbReference type="EMBL" id="WUYC01000001">
    <property type="protein sequence ID" value="MBM4713143.1"/>
    <property type="molecule type" value="Genomic_DNA"/>
</dbReference>
<reference evidence="1" key="1">
    <citation type="submission" date="2019-11" db="EMBL/GenBank/DDBJ databases">
        <title>Spread of Macrolides and rifampicin resistant Rhodococcus equi in clinical isolates in the USA.</title>
        <authorList>
            <person name="Alvarez-Narvaez S."/>
            <person name="Huber L."/>
            <person name="Cohen N.D."/>
            <person name="Slovis N."/>
            <person name="Greiter M."/>
            <person name="Giguere S."/>
            <person name="Hart K."/>
        </authorList>
    </citation>
    <scope>NUCLEOTIDE SEQUENCE</scope>
    <source>
        <strain evidence="1">Lh_5</strain>
    </source>
</reference>
<accession>A0AAE3B9A4</accession>
<evidence type="ECO:0000313" key="2">
    <source>
        <dbReference type="EMBL" id="NKS24315.1"/>
    </source>
</evidence>
<sequence length="75" mass="8545">MSRRSHTAGSYVMWRSDCSFGAPNLLVLGAGCVEVRREYTGRRVRSWIRITAHGVGKLREEVEVLRLLLDVLDSR</sequence>